<dbReference type="HOGENOM" id="CLU_000445_89_6_11"/>
<dbReference type="AlphaFoldDB" id="F5XJC6"/>
<dbReference type="KEGG" id="mph:MLP_28120"/>
<gene>
    <name evidence="15" type="ordered locus">MLP_28120</name>
</gene>
<dbReference type="Gene3D" id="6.10.340.10">
    <property type="match status" value="1"/>
</dbReference>
<dbReference type="CDD" id="cd00082">
    <property type="entry name" value="HisKA"/>
    <property type="match status" value="1"/>
</dbReference>
<evidence type="ECO:0000256" key="9">
    <source>
        <dbReference type="ARBA" id="ARBA00023012"/>
    </source>
</evidence>
<dbReference type="SUPFAM" id="SSF158472">
    <property type="entry name" value="HAMP domain-like"/>
    <property type="match status" value="1"/>
</dbReference>
<dbReference type="Gene3D" id="3.30.565.10">
    <property type="entry name" value="Histidine kinase-like ATPase, C-terminal domain"/>
    <property type="match status" value="1"/>
</dbReference>
<dbReference type="GO" id="GO:0000155">
    <property type="term" value="F:phosphorelay sensor kinase activity"/>
    <property type="evidence" value="ECO:0007669"/>
    <property type="project" value="InterPro"/>
</dbReference>
<dbReference type="SUPFAM" id="SSF55874">
    <property type="entry name" value="ATPase domain of HSP90 chaperone/DNA topoisomerase II/histidine kinase"/>
    <property type="match status" value="1"/>
</dbReference>
<comment type="catalytic activity">
    <reaction evidence="1">
        <text>ATP + protein L-histidine = ADP + protein N-phospho-L-histidine.</text>
        <dbReference type="EC" id="2.7.13.3"/>
    </reaction>
</comment>
<evidence type="ECO:0000256" key="2">
    <source>
        <dbReference type="ARBA" id="ARBA00004236"/>
    </source>
</evidence>
<dbReference type="InterPro" id="IPR003660">
    <property type="entry name" value="HAMP_dom"/>
</dbReference>
<dbReference type="OrthoDB" id="9786919at2"/>
<protein>
    <recommendedName>
        <fullName evidence="3">histidine kinase</fullName>
        <ecNumber evidence="3">2.7.13.3</ecNumber>
    </recommendedName>
</protein>
<keyword evidence="6 12" id="KW-0812">Transmembrane</keyword>
<keyword evidence="5" id="KW-0808">Transferase</keyword>
<feature type="domain" description="Histidine kinase" evidence="13">
    <location>
        <begin position="246"/>
        <end position="454"/>
    </location>
</feature>
<keyword evidence="7 15" id="KW-0418">Kinase</keyword>
<keyword evidence="9" id="KW-0902">Two-component regulatory system</keyword>
<evidence type="ECO:0000256" key="7">
    <source>
        <dbReference type="ARBA" id="ARBA00022777"/>
    </source>
</evidence>
<dbReference type="EC" id="2.7.13.3" evidence="3"/>
<dbReference type="CDD" id="cd06225">
    <property type="entry name" value="HAMP"/>
    <property type="match status" value="1"/>
</dbReference>
<keyword evidence="10 12" id="KW-0472">Membrane</keyword>
<evidence type="ECO:0000256" key="12">
    <source>
        <dbReference type="SAM" id="Phobius"/>
    </source>
</evidence>
<evidence type="ECO:0000256" key="5">
    <source>
        <dbReference type="ARBA" id="ARBA00022679"/>
    </source>
</evidence>
<evidence type="ECO:0000256" key="10">
    <source>
        <dbReference type="ARBA" id="ARBA00023136"/>
    </source>
</evidence>
<dbReference type="Pfam" id="PF02518">
    <property type="entry name" value="HATPase_c"/>
    <property type="match status" value="1"/>
</dbReference>
<dbReference type="Proteomes" id="UP000007947">
    <property type="component" value="Chromosome"/>
</dbReference>
<evidence type="ECO:0000313" key="16">
    <source>
        <dbReference type="Proteomes" id="UP000007947"/>
    </source>
</evidence>
<dbReference type="RefSeq" id="WP_013863695.1">
    <property type="nucleotide sequence ID" value="NC_015635.1"/>
</dbReference>
<reference evidence="15 16" key="1">
    <citation type="submission" date="2011-05" db="EMBL/GenBank/DDBJ databases">
        <title>Whole genome sequence of Microlunatus phosphovorus NM-1.</title>
        <authorList>
            <person name="Hosoyama A."/>
            <person name="Sasaki K."/>
            <person name="Harada T."/>
            <person name="Igarashi R."/>
            <person name="Kawakoshi A."/>
            <person name="Sasagawa M."/>
            <person name="Fukada J."/>
            <person name="Nakamura S."/>
            <person name="Katano Y."/>
            <person name="Hanada S."/>
            <person name="Kamagata Y."/>
            <person name="Nakamura N."/>
            <person name="Yamazaki S."/>
            <person name="Fujita N."/>
        </authorList>
    </citation>
    <scope>NUCLEOTIDE SEQUENCE [LARGE SCALE GENOMIC DNA]</scope>
    <source>
        <strain evidence="16">ATCC 700054 / DSM 10555 / JCM 9379 / NBRC 101784 / NCIMB 13414 / VKM Ac-1990 / NM-1</strain>
    </source>
</reference>
<dbReference type="InterPro" id="IPR003661">
    <property type="entry name" value="HisK_dim/P_dom"/>
</dbReference>
<feature type="transmembrane region" description="Helical" evidence="12">
    <location>
        <begin position="14"/>
        <end position="36"/>
    </location>
</feature>
<dbReference type="SMART" id="SM00388">
    <property type="entry name" value="HisKA"/>
    <property type="match status" value="1"/>
</dbReference>
<keyword evidence="8 12" id="KW-1133">Transmembrane helix</keyword>
<evidence type="ECO:0000256" key="6">
    <source>
        <dbReference type="ARBA" id="ARBA00022692"/>
    </source>
</evidence>
<feature type="domain" description="HAMP" evidence="14">
    <location>
        <begin position="185"/>
        <end position="238"/>
    </location>
</feature>
<dbReference type="PROSITE" id="PS50885">
    <property type="entry name" value="HAMP"/>
    <property type="match status" value="1"/>
</dbReference>
<dbReference type="InterPro" id="IPR050428">
    <property type="entry name" value="TCS_sensor_his_kinase"/>
</dbReference>
<dbReference type="InterPro" id="IPR036890">
    <property type="entry name" value="HATPase_C_sf"/>
</dbReference>
<dbReference type="Gene3D" id="1.10.287.130">
    <property type="match status" value="1"/>
</dbReference>
<evidence type="ECO:0000256" key="11">
    <source>
        <dbReference type="SAM" id="MobiDB-lite"/>
    </source>
</evidence>
<keyword evidence="4" id="KW-0597">Phosphoprotein</keyword>
<dbReference type="InterPro" id="IPR036097">
    <property type="entry name" value="HisK_dim/P_sf"/>
</dbReference>
<name>F5XJC6_MICPN</name>
<sequence>MAVGSRIGVRARSVLVAVVVVCVALLIGESALVWMLQSNLEQTAEANAQARASEIVTQLTTDGLAATREEIADRTRHNSVVQILDDRGNVLVASSADVSRQPLSPQRPAPGAYESVETDHLSAGSDGEWKVVTTAVRLDSTLYYVQSAVPVGEQHETIEIVAMFLLAGTPLLLGAVALAVWLLVGRALRSVEQIRGTVAEIDAQRLAQRVTVPPTRDEIAALATTMNTMLDRLEASDRAQRAFVSDASHELRSPVATLSTAGELAATADPARRAALLATMNTEIARLRGLVEDLMTLARADARDLGIPRAEVDLDDLVADEARRLRLTNSVVVTAAIEPVRVLGDQRRLEQALRNLIDNAARHASTTVRLTLTSTATEAIIWVDDDGPGIPVADRDRIFDRFVRLDEARSRDQGGSGLGLAITRTTLRAHDGDASVVDSPDDWCRFEIRLPLVTESLDHSAGPRGCGN</sequence>
<dbReference type="PRINTS" id="PR00344">
    <property type="entry name" value="BCTRLSENSOR"/>
</dbReference>
<evidence type="ECO:0000259" key="14">
    <source>
        <dbReference type="PROSITE" id="PS50885"/>
    </source>
</evidence>
<organism evidence="15 16">
    <name type="scientific">Microlunatus phosphovorus (strain ATCC 700054 / DSM 10555 / JCM 9379 / NBRC 101784 / NCIMB 13414 / VKM Ac-1990 / NM-1)</name>
    <dbReference type="NCBI Taxonomy" id="1032480"/>
    <lineage>
        <taxon>Bacteria</taxon>
        <taxon>Bacillati</taxon>
        <taxon>Actinomycetota</taxon>
        <taxon>Actinomycetes</taxon>
        <taxon>Propionibacteriales</taxon>
        <taxon>Propionibacteriaceae</taxon>
        <taxon>Microlunatus</taxon>
    </lineage>
</organism>
<feature type="region of interest" description="Disordered" evidence="11">
    <location>
        <begin position="99"/>
        <end position="120"/>
    </location>
</feature>
<evidence type="ECO:0000259" key="13">
    <source>
        <dbReference type="PROSITE" id="PS50109"/>
    </source>
</evidence>
<feature type="transmembrane region" description="Helical" evidence="12">
    <location>
        <begin position="160"/>
        <end position="184"/>
    </location>
</feature>
<keyword evidence="16" id="KW-1185">Reference proteome</keyword>
<dbReference type="Pfam" id="PF00512">
    <property type="entry name" value="HisKA"/>
    <property type="match status" value="1"/>
</dbReference>
<evidence type="ECO:0000256" key="4">
    <source>
        <dbReference type="ARBA" id="ARBA00022553"/>
    </source>
</evidence>
<evidence type="ECO:0000256" key="1">
    <source>
        <dbReference type="ARBA" id="ARBA00000085"/>
    </source>
</evidence>
<proteinExistence type="predicted"/>
<dbReference type="EMBL" id="AP012204">
    <property type="protein sequence ID" value="BAK35826.1"/>
    <property type="molecule type" value="Genomic_DNA"/>
</dbReference>
<dbReference type="eggNOG" id="COG2205">
    <property type="taxonomic scope" value="Bacteria"/>
</dbReference>
<dbReference type="CDD" id="cd00075">
    <property type="entry name" value="HATPase"/>
    <property type="match status" value="1"/>
</dbReference>
<dbReference type="PROSITE" id="PS50109">
    <property type="entry name" value="HIS_KIN"/>
    <property type="match status" value="1"/>
</dbReference>
<dbReference type="InterPro" id="IPR004358">
    <property type="entry name" value="Sig_transdc_His_kin-like_C"/>
</dbReference>
<evidence type="ECO:0000256" key="3">
    <source>
        <dbReference type="ARBA" id="ARBA00012438"/>
    </source>
</evidence>
<dbReference type="InterPro" id="IPR003594">
    <property type="entry name" value="HATPase_dom"/>
</dbReference>
<accession>F5XJC6</accession>
<evidence type="ECO:0000313" key="15">
    <source>
        <dbReference type="EMBL" id="BAK35826.1"/>
    </source>
</evidence>
<dbReference type="SMART" id="SM00387">
    <property type="entry name" value="HATPase_c"/>
    <property type="match status" value="1"/>
</dbReference>
<evidence type="ECO:0000256" key="8">
    <source>
        <dbReference type="ARBA" id="ARBA00022989"/>
    </source>
</evidence>
<dbReference type="GO" id="GO:0005886">
    <property type="term" value="C:plasma membrane"/>
    <property type="evidence" value="ECO:0007669"/>
    <property type="project" value="UniProtKB-SubCell"/>
</dbReference>
<comment type="subcellular location">
    <subcellularLocation>
        <location evidence="2">Cell membrane</location>
    </subcellularLocation>
</comment>
<dbReference type="PANTHER" id="PTHR45436:SF5">
    <property type="entry name" value="SENSOR HISTIDINE KINASE TRCS"/>
    <property type="match status" value="1"/>
</dbReference>
<dbReference type="STRING" id="1032480.MLP_28120"/>
<dbReference type="SMART" id="SM00304">
    <property type="entry name" value="HAMP"/>
    <property type="match status" value="1"/>
</dbReference>
<dbReference type="InterPro" id="IPR005467">
    <property type="entry name" value="His_kinase_dom"/>
</dbReference>
<dbReference type="PANTHER" id="PTHR45436">
    <property type="entry name" value="SENSOR HISTIDINE KINASE YKOH"/>
    <property type="match status" value="1"/>
</dbReference>
<dbReference type="Pfam" id="PF00672">
    <property type="entry name" value="HAMP"/>
    <property type="match status" value="1"/>
</dbReference>
<dbReference type="SUPFAM" id="SSF47384">
    <property type="entry name" value="Homodimeric domain of signal transducing histidine kinase"/>
    <property type="match status" value="1"/>
</dbReference>